<evidence type="ECO:0000313" key="3">
    <source>
        <dbReference type="Proteomes" id="UP000439113"/>
    </source>
</evidence>
<evidence type="ECO:0000259" key="1">
    <source>
        <dbReference type="Pfam" id="PF04230"/>
    </source>
</evidence>
<dbReference type="Proteomes" id="UP000439113">
    <property type="component" value="Unassembled WGS sequence"/>
</dbReference>
<sequence>MHVTNVKYAGVRVGQDLVNWFEKPLANMVSQYFNTGDVCVYESTLRLAGARSGAYDLNIDQPVDPKVVAMLKEAKSTIVLRGSNYLHENMEWGPFADWLEALDLPVVACGVGAQAETERPVDLSPQGLRVWKIISDHCHSIGVRGAFSAETLQRNGVKNVEIVGCPTIFRDRNRGLKLRHVEGGPKRVTFSVRREVDKNYALDPAQFVETQKQVIARLDLVSDLHLSCHGEPEEKAFFYRAPHQKDWALAKLTAEGWFDHVSGATLKRLYESKLYYYARPSDYDFYAPQFDAAIGYRVHAVLPALAVGVPSALFDYDTRSRELAQTFDLPIYAPEQFMKMSLAEAFAPARFEKFAARFPERYDRMKAFFEKNGMATRM</sequence>
<feature type="domain" description="Polysaccharide pyruvyl transferase" evidence="1">
    <location>
        <begin position="41"/>
        <end position="317"/>
    </location>
</feature>
<organism evidence="2 3">
    <name type="scientific">Rhodoblastus acidophilus</name>
    <name type="common">Rhodopseudomonas acidophila</name>
    <dbReference type="NCBI Taxonomy" id="1074"/>
    <lineage>
        <taxon>Bacteria</taxon>
        <taxon>Pseudomonadati</taxon>
        <taxon>Pseudomonadota</taxon>
        <taxon>Alphaproteobacteria</taxon>
        <taxon>Hyphomicrobiales</taxon>
        <taxon>Rhodoblastaceae</taxon>
        <taxon>Rhodoblastus</taxon>
    </lineage>
</organism>
<gene>
    <name evidence="2" type="ORF">GJ654_13400</name>
</gene>
<keyword evidence="2" id="KW-0808">Transferase</keyword>
<reference evidence="2 3" key="1">
    <citation type="submission" date="2019-11" db="EMBL/GenBank/DDBJ databases">
        <title>Whole-genome sequence of a Rhodoblastus acidophilus DSM 142.</title>
        <authorList>
            <person name="Kyndt J.A."/>
            <person name="Meyer T.E."/>
        </authorList>
    </citation>
    <scope>NUCLEOTIDE SEQUENCE [LARGE SCALE GENOMIC DNA]</scope>
    <source>
        <strain evidence="2 3">DSM 142</strain>
    </source>
</reference>
<dbReference type="InterPro" id="IPR007345">
    <property type="entry name" value="Polysacch_pyruvyl_Trfase"/>
</dbReference>
<protein>
    <submittedName>
        <fullName evidence="2">Polysaccharide pyruvyl transferase family protein</fullName>
    </submittedName>
</protein>
<dbReference type="AlphaFoldDB" id="A0A6N8DN09"/>
<dbReference type="OrthoDB" id="9767435at2"/>
<dbReference type="Pfam" id="PF04230">
    <property type="entry name" value="PS_pyruv_trans"/>
    <property type="match status" value="1"/>
</dbReference>
<proteinExistence type="predicted"/>
<name>A0A6N8DN09_RHOAC</name>
<evidence type="ECO:0000313" key="2">
    <source>
        <dbReference type="EMBL" id="MTV31982.1"/>
    </source>
</evidence>
<dbReference type="GO" id="GO:0016740">
    <property type="term" value="F:transferase activity"/>
    <property type="evidence" value="ECO:0007669"/>
    <property type="project" value="UniProtKB-KW"/>
</dbReference>
<dbReference type="EMBL" id="WNKS01000012">
    <property type="protein sequence ID" value="MTV31982.1"/>
    <property type="molecule type" value="Genomic_DNA"/>
</dbReference>
<accession>A0A6N8DN09</accession>
<comment type="caution">
    <text evidence="2">The sequence shown here is derived from an EMBL/GenBank/DDBJ whole genome shotgun (WGS) entry which is preliminary data.</text>
</comment>
<dbReference type="RefSeq" id="WP_155446674.1">
    <property type="nucleotide sequence ID" value="NZ_JAOQNR010000013.1"/>
</dbReference>